<dbReference type="InterPro" id="IPR002611">
    <property type="entry name" value="IstB_ATP-bd"/>
</dbReference>
<protein>
    <submittedName>
        <fullName evidence="2">DNA replication protein DnaC</fullName>
    </submittedName>
</protein>
<dbReference type="PANTHER" id="PTHR30050">
    <property type="entry name" value="CHROMOSOMAL REPLICATION INITIATOR PROTEIN DNAA"/>
    <property type="match status" value="1"/>
</dbReference>
<evidence type="ECO:0000313" key="2">
    <source>
        <dbReference type="EMBL" id="SER61974.1"/>
    </source>
</evidence>
<evidence type="ECO:0000259" key="1">
    <source>
        <dbReference type="Pfam" id="PF01695"/>
    </source>
</evidence>
<dbReference type="GO" id="GO:0006260">
    <property type="term" value="P:DNA replication"/>
    <property type="evidence" value="ECO:0007669"/>
    <property type="project" value="TreeGrafter"/>
</dbReference>
<dbReference type="Pfam" id="PF01695">
    <property type="entry name" value="IstB_IS21"/>
    <property type="match status" value="1"/>
</dbReference>
<dbReference type="PIRSF" id="PIRSF003073">
    <property type="entry name" value="DNAC_TnpB_IstB"/>
    <property type="match status" value="1"/>
</dbReference>
<dbReference type="InterPro" id="IPR028350">
    <property type="entry name" value="DNAC/IstB-like"/>
</dbReference>
<proteinExistence type="predicted"/>
<keyword evidence="3" id="KW-1185">Reference proteome</keyword>
<accession>A0A1H9QNE5</accession>
<organism evidence="2 3">
    <name type="scientific">Corynebacterium cystitidis DSM 20524</name>
    <dbReference type="NCBI Taxonomy" id="1121357"/>
    <lineage>
        <taxon>Bacteria</taxon>
        <taxon>Bacillati</taxon>
        <taxon>Actinomycetota</taxon>
        <taxon>Actinomycetes</taxon>
        <taxon>Mycobacteriales</taxon>
        <taxon>Corynebacteriaceae</taxon>
        <taxon>Corynebacterium</taxon>
    </lineage>
</organism>
<evidence type="ECO:0000313" key="3">
    <source>
        <dbReference type="Proteomes" id="UP000198929"/>
    </source>
</evidence>
<dbReference type="RefSeq" id="WP_197697181.1">
    <property type="nucleotide sequence ID" value="NZ_CP047199.1"/>
</dbReference>
<reference evidence="3" key="1">
    <citation type="submission" date="2016-10" db="EMBL/GenBank/DDBJ databases">
        <authorList>
            <person name="Varghese N."/>
            <person name="Submissions S."/>
        </authorList>
    </citation>
    <scope>NUCLEOTIDE SEQUENCE [LARGE SCALE GENOMIC DNA]</scope>
    <source>
        <strain evidence="3">DSM 20524</strain>
    </source>
</reference>
<dbReference type="SUPFAM" id="SSF52540">
    <property type="entry name" value="P-loop containing nucleoside triphosphate hydrolases"/>
    <property type="match status" value="1"/>
</dbReference>
<gene>
    <name evidence="2" type="ORF">SAMN05661109_00614</name>
</gene>
<dbReference type="STRING" id="1121357.SAMN05661109_00614"/>
<feature type="domain" description="IstB-like ATP-binding" evidence="1">
    <location>
        <begin position="17"/>
        <end position="247"/>
    </location>
</feature>
<name>A0A1H9QNE5_9CORY</name>
<dbReference type="PANTHER" id="PTHR30050:SF4">
    <property type="entry name" value="ATP-BINDING PROTEIN RV3427C IN INSERTION SEQUENCE-RELATED"/>
    <property type="match status" value="1"/>
</dbReference>
<dbReference type="Proteomes" id="UP000198929">
    <property type="component" value="Unassembled WGS sequence"/>
</dbReference>
<dbReference type="GO" id="GO:0005524">
    <property type="term" value="F:ATP binding"/>
    <property type="evidence" value="ECO:0007669"/>
    <property type="project" value="InterPro"/>
</dbReference>
<dbReference type="InterPro" id="IPR027417">
    <property type="entry name" value="P-loop_NTPase"/>
</dbReference>
<dbReference type="Gene3D" id="3.40.50.300">
    <property type="entry name" value="P-loop containing nucleotide triphosphate hydrolases"/>
    <property type="match status" value="1"/>
</dbReference>
<dbReference type="EMBL" id="FOGQ01000002">
    <property type="protein sequence ID" value="SER61974.1"/>
    <property type="molecule type" value="Genomic_DNA"/>
</dbReference>
<sequence length="249" mass="27914">MSDTPTHIDHTWLPTFTKLRMTAFGEAVIEIANDPAFDDWTFSKKIAYAIDKEVAARQERKIAKLLKQSQSPNPAACVEEITYHPDRSLNRESITRLASCQWITNTTNVVILGKSSVGKTYLALALLNAVCRKEHTALFYRTDDLAAHLAVLEHTDPKRLELTDKLTATDLLVLDDFLTTPISKDTANALFNIIAAREHKGSTLITSQFTPEHWYESIPDKVVAESLMNRIIGNAEIINLDGPNMRIPQ</sequence>
<dbReference type="AlphaFoldDB" id="A0A1H9QNE5"/>